<feature type="compositionally biased region" description="Polar residues" evidence="1">
    <location>
        <begin position="381"/>
        <end position="392"/>
    </location>
</feature>
<name>A0A813IMF7_POLGL</name>
<feature type="compositionally biased region" description="Low complexity" evidence="1">
    <location>
        <begin position="331"/>
        <end position="345"/>
    </location>
</feature>
<dbReference type="AlphaFoldDB" id="A0A813IMF7"/>
<feature type="compositionally biased region" description="Low complexity" evidence="1">
    <location>
        <begin position="522"/>
        <end position="545"/>
    </location>
</feature>
<feature type="compositionally biased region" description="Polar residues" evidence="1">
    <location>
        <begin position="351"/>
        <end position="367"/>
    </location>
</feature>
<feature type="compositionally biased region" description="Low complexity" evidence="1">
    <location>
        <begin position="559"/>
        <end position="575"/>
    </location>
</feature>
<gene>
    <name evidence="2" type="ORF">PGLA2088_LOCUS12010</name>
</gene>
<feature type="compositionally biased region" description="Basic and acidic residues" evidence="1">
    <location>
        <begin position="487"/>
        <end position="496"/>
    </location>
</feature>
<feature type="region of interest" description="Disordered" evidence="1">
    <location>
        <begin position="589"/>
        <end position="630"/>
    </location>
</feature>
<sequence length="722" mass="77404">MDPIAHAAEQQRRASLQVEAETRSPPRPVEDEDEGSEWAAPLARDVPASPEAQRQRPGPQSSVSGVSTVTAGSGASCSPMYKVDHIGRHMRSSKLRHAWTLYLPGEPGEVKVELEHSRFSGKKKVLVDGQVVFTTKESRLKWSWEHPRSKVLISLVSENGNHSLSYKEPPPCPKSTSQNPTDDHDNSSLEAVSPREASTSPSLPPRTISFPDCLGETSQSTLQTSQTDVLQASQIQAQAVASDEVCVETARLHAMLGIRDAQIAALQVELRRQSLEASIGVPDSLASTLPVADSEVRLDLGQQLLLLHVERQQQQQQQQQQHQQHGHEHLQLQQPQQPEQAVRQAADAQAHLQQRQQPDAGPRQTQYLVAELQPPSPGPAANSTLPTTSSPQHAAPAGAQKELLAAPCVPGSGRPEAPAMPELQRVPDCWDPLDDEELDVSRKHGPGAQVRGSPGSGSSVAVTPPRPQQAAPTPKSTPASSWRGGTPRREQVEVRVETVMTPMAADCRLRGRAGSMPPPYSSPLMPSPQQAGGARSSGRPGRLLSVPPPPRSLSQTPQGWRVVGLPGPPVRGVTTPRRDTLVQVRRSMTPGPVLRSPSSGPSHLSRVALPGPPSTYAGPPGRSTPQMVPRALPQGVGSLQLMWQPRAIQQGPGHAQVVPNWHVPAPGQPQPGLWAPNVFLPPPQPGPQHILPAPRQHQAPGTVYPHGGSGIPAHLVPQQVSI</sequence>
<evidence type="ECO:0000313" key="2">
    <source>
        <dbReference type="EMBL" id="CAE8656187.1"/>
    </source>
</evidence>
<dbReference type="EMBL" id="CAJNNW010014068">
    <property type="protein sequence ID" value="CAE8656187.1"/>
    <property type="molecule type" value="Genomic_DNA"/>
</dbReference>
<feature type="region of interest" description="Disordered" evidence="1">
    <location>
        <begin position="684"/>
        <end position="711"/>
    </location>
</feature>
<proteinExistence type="predicted"/>
<evidence type="ECO:0000256" key="1">
    <source>
        <dbReference type="SAM" id="MobiDB-lite"/>
    </source>
</evidence>
<comment type="caution">
    <text evidence="2">The sequence shown here is derived from an EMBL/GenBank/DDBJ whole genome shotgun (WGS) entry which is preliminary data.</text>
</comment>
<feature type="compositionally biased region" description="Low complexity" evidence="1">
    <location>
        <begin position="61"/>
        <end position="76"/>
    </location>
</feature>
<accession>A0A813IMF7</accession>
<dbReference type="Proteomes" id="UP000626109">
    <property type="component" value="Unassembled WGS sequence"/>
</dbReference>
<evidence type="ECO:0000313" key="3">
    <source>
        <dbReference type="Proteomes" id="UP000626109"/>
    </source>
</evidence>
<feature type="region of interest" description="Disordered" evidence="1">
    <location>
        <begin position="316"/>
        <end position="575"/>
    </location>
</feature>
<feature type="compositionally biased region" description="Low complexity" evidence="1">
    <location>
        <begin position="460"/>
        <end position="474"/>
    </location>
</feature>
<feature type="region of interest" description="Disordered" evidence="1">
    <location>
        <begin position="162"/>
        <end position="217"/>
    </location>
</feature>
<feature type="region of interest" description="Disordered" evidence="1">
    <location>
        <begin position="1"/>
        <end position="78"/>
    </location>
</feature>
<reference evidence="2" key="1">
    <citation type="submission" date="2021-02" db="EMBL/GenBank/DDBJ databases">
        <authorList>
            <person name="Dougan E. K."/>
            <person name="Rhodes N."/>
            <person name="Thang M."/>
            <person name="Chan C."/>
        </authorList>
    </citation>
    <scope>NUCLEOTIDE SEQUENCE</scope>
</reference>
<protein>
    <submittedName>
        <fullName evidence="2">Uncharacterized protein</fullName>
    </submittedName>
</protein>
<organism evidence="2 3">
    <name type="scientific">Polarella glacialis</name>
    <name type="common">Dinoflagellate</name>
    <dbReference type="NCBI Taxonomy" id="89957"/>
    <lineage>
        <taxon>Eukaryota</taxon>
        <taxon>Sar</taxon>
        <taxon>Alveolata</taxon>
        <taxon>Dinophyceae</taxon>
        <taxon>Suessiales</taxon>
        <taxon>Suessiaceae</taxon>
        <taxon>Polarella</taxon>
    </lineage>
</organism>